<feature type="region of interest" description="Disordered" evidence="1">
    <location>
        <begin position="1"/>
        <end position="93"/>
    </location>
</feature>
<dbReference type="Pfam" id="PF20233">
    <property type="entry name" value="DUF6590"/>
    <property type="match status" value="1"/>
</dbReference>
<proteinExistence type="predicted"/>
<evidence type="ECO:0000259" key="2">
    <source>
        <dbReference type="Pfam" id="PF20233"/>
    </source>
</evidence>
<gene>
    <name evidence="3" type="ORF">MKZ38_001478</name>
</gene>
<name>A0AAD5S5G0_9PEZI</name>
<evidence type="ECO:0000313" key="3">
    <source>
        <dbReference type="EMBL" id="KAJ2906497.1"/>
    </source>
</evidence>
<feature type="compositionally biased region" description="Low complexity" evidence="1">
    <location>
        <begin position="55"/>
        <end position="93"/>
    </location>
</feature>
<accession>A0AAD5S5G0</accession>
<dbReference type="AlphaFoldDB" id="A0AAD5S5G0"/>
<sequence length="372" mass="40993">MSCYNRRWPTSPSSPPFYPTSPFTRRAPSAGPGYGRVGKSYEPRRNYPRSRPREYYGSGSSSRALSSSSSSTDSGYNSNSTRPRTSTYSSTSSSRFSAQVSPYLATGWNREAMHYDPMVYQPGLIIKIPYHQPTDARTAADEPFASRTRYGEVYSKLRMMVVTEVYENHCVCVPIYSHRGKGIAGKKPGKGYETVSIRDADDPDPELEETKFGVVRCRALSSESREELGERLSRCAARSLDAAEREGRAAHVRKQALGLAAPPQPRAGRKEKDGGGLAVSGKSSICLTEKTSHNLQARAQLVGYLDDKSLVLLVQLLNFVTMNAIFEAMSVVSADARPVPGLDLPESYQFIMDKVRAADFKESVSASSEDYI</sequence>
<comment type="caution">
    <text evidence="3">The sequence shown here is derived from an EMBL/GenBank/DDBJ whole genome shotgun (WGS) entry which is preliminary data.</text>
</comment>
<organism evidence="3 4">
    <name type="scientific">Zalerion maritima</name>
    <dbReference type="NCBI Taxonomy" id="339359"/>
    <lineage>
        <taxon>Eukaryota</taxon>
        <taxon>Fungi</taxon>
        <taxon>Dikarya</taxon>
        <taxon>Ascomycota</taxon>
        <taxon>Pezizomycotina</taxon>
        <taxon>Sordariomycetes</taxon>
        <taxon>Lulworthiomycetidae</taxon>
        <taxon>Lulworthiales</taxon>
        <taxon>Lulworthiaceae</taxon>
        <taxon>Zalerion</taxon>
    </lineage>
</organism>
<protein>
    <recommendedName>
        <fullName evidence="2">DUF6590 domain-containing protein</fullName>
    </recommendedName>
</protein>
<keyword evidence="4" id="KW-1185">Reference proteome</keyword>
<evidence type="ECO:0000256" key="1">
    <source>
        <dbReference type="SAM" id="MobiDB-lite"/>
    </source>
</evidence>
<reference evidence="3" key="1">
    <citation type="submission" date="2022-07" db="EMBL/GenBank/DDBJ databases">
        <title>Draft genome sequence of Zalerion maritima ATCC 34329, a (micro)plastics degrading marine fungus.</title>
        <authorList>
            <person name="Paco A."/>
            <person name="Goncalves M.F.M."/>
            <person name="Rocha-Santos T.A.P."/>
            <person name="Alves A."/>
        </authorList>
    </citation>
    <scope>NUCLEOTIDE SEQUENCE</scope>
    <source>
        <strain evidence="3">ATCC 34329</strain>
    </source>
</reference>
<dbReference type="Proteomes" id="UP001201980">
    <property type="component" value="Unassembled WGS sequence"/>
</dbReference>
<dbReference type="EMBL" id="JAKWBI020000013">
    <property type="protein sequence ID" value="KAJ2906497.1"/>
    <property type="molecule type" value="Genomic_DNA"/>
</dbReference>
<feature type="domain" description="DUF6590" evidence="2">
    <location>
        <begin position="120"/>
        <end position="209"/>
    </location>
</feature>
<dbReference type="InterPro" id="IPR046497">
    <property type="entry name" value="DUF6590"/>
</dbReference>
<feature type="region of interest" description="Disordered" evidence="1">
    <location>
        <begin position="259"/>
        <end position="278"/>
    </location>
</feature>
<evidence type="ECO:0000313" key="4">
    <source>
        <dbReference type="Proteomes" id="UP001201980"/>
    </source>
</evidence>
<feature type="region of interest" description="Disordered" evidence="1">
    <location>
        <begin position="183"/>
        <end position="205"/>
    </location>
</feature>